<evidence type="ECO:0000313" key="2">
    <source>
        <dbReference type="Proteomes" id="UP000192247"/>
    </source>
</evidence>
<dbReference type="Proteomes" id="UP000192247">
    <property type="component" value="Unassembled WGS sequence"/>
</dbReference>
<evidence type="ECO:0000313" key="1">
    <source>
        <dbReference type="EMBL" id="OQR72104.1"/>
    </source>
</evidence>
<dbReference type="OrthoDB" id="10044490at2759"/>
<feature type="non-terminal residue" evidence="1">
    <location>
        <position position="93"/>
    </location>
</feature>
<gene>
    <name evidence="1" type="ORF">BIW11_03840</name>
</gene>
<proteinExistence type="predicted"/>
<dbReference type="InParanoid" id="A0A1V9XEZ9"/>
<keyword evidence="2" id="KW-1185">Reference proteome</keyword>
<comment type="caution">
    <text evidence="1">The sequence shown here is derived from an EMBL/GenBank/DDBJ whole genome shotgun (WGS) entry which is preliminary data.</text>
</comment>
<accession>A0A1V9XEZ9</accession>
<organism evidence="1 2">
    <name type="scientific">Tropilaelaps mercedesae</name>
    <dbReference type="NCBI Taxonomy" id="418985"/>
    <lineage>
        <taxon>Eukaryota</taxon>
        <taxon>Metazoa</taxon>
        <taxon>Ecdysozoa</taxon>
        <taxon>Arthropoda</taxon>
        <taxon>Chelicerata</taxon>
        <taxon>Arachnida</taxon>
        <taxon>Acari</taxon>
        <taxon>Parasitiformes</taxon>
        <taxon>Mesostigmata</taxon>
        <taxon>Gamasina</taxon>
        <taxon>Dermanyssoidea</taxon>
        <taxon>Laelapidae</taxon>
        <taxon>Tropilaelaps</taxon>
    </lineage>
</organism>
<reference evidence="1 2" key="1">
    <citation type="journal article" date="2017" name="Gigascience">
        <title>Draft genome of the honey bee ectoparasitic mite, Tropilaelaps mercedesae, is shaped by the parasitic life history.</title>
        <authorList>
            <person name="Dong X."/>
            <person name="Armstrong S.D."/>
            <person name="Xia D."/>
            <person name="Makepeace B.L."/>
            <person name="Darby A.C."/>
            <person name="Kadowaki T."/>
        </authorList>
    </citation>
    <scope>NUCLEOTIDE SEQUENCE [LARGE SCALE GENOMIC DNA]</scope>
    <source>
        <strain evidence="1">Wuxi-XJTLU</strain>
    </source>
</reference>
<dbReference type="AlphaFoldDB" id="A0A1V9XEZ9"/>
<name>A0A1V9XEZ9_9ACAR</name>
<protein>
    <submittedName>
        <fullName evidence="1">Uncharacterized protein</fullName>
    </submittedName>
</protein>
<sequence length="93" mass="10359">MPISAAELGKMFLTRRSLASFNDVKFVVVDKDQFRIGRSTFYSNTGNGNTERKKPNKGQIAKAVSECKTRAENAKQLVGDLKTKRLSVGHDVR</sequence>
<dbReference type="EMBL" id="MNPL01012495">
    <property type="protein sequence ID" value="OQR72104.1"/>
    <property type="molecule type" value="Genomic_DNA"/>
</dbReference>